<dbReference type="Proteomes" id="UP001597241">
    <property type="component" value="Unassembled WGS sequence"/>
</dbReference>
<dbReference type="RefSeq" id="WP_386806998.1">
    <property type="nucleotide sequence ID" value="NZ_JBHTMV010000001.1"/>
</dbReference>
<evidence type="ECO:0008006" key="3">
    <source>
        <dbReference type="Google" id="ProtNLM"/>
    </source>
</evidence>
<sequence>MNIITKPTFTATVTIGMQFGYSKQFYQKSEFVGILQKFQQQQIAERKVYLSACISECDLILSGQVEPHLKLDFINYPKFPLEEKQFKSEIELLVTSLMNELEQNRIVIVYHNETKMFEKSKEIDPRIL</sequence>
<evidence type="ECO:0000313" key="2">
    <source>
        <dbReference type="Proteomes" id="UP001597241"/>
    </source>
</evidence>
<proteinExistence type="predicted"/>
<organism evidence="1 2">
    <name type="scientific">Lutibacter holmesii</name>
    <dbReference type="NCBI Taxonomy" id="1137985"/>
    <lineage>
        <taxon>Bacteria</taxon>
        <taxon>Pseudomonadati</taxon>
        <taxon>Bacteroidota</taxon>
        <taxon>Flavobacteriia</taxon>
        <taxon>Flavobacteriales</taxon>
        <taxon>Flavobacteriaceae</taxon>
        <taxon>Lutibacter</taxon>
    </lineage>
</organism>
<accession>A0ABW3WL78</accession>
<gene>
    <name evidence="1" type="ORF">ACFQ5N_01070</name>
</gene>
<keyword evidence="2" id="KW-1185">Reference proteome</keyword>
<name>A0ABW3WL78_9FLAO</name>
<comment type="caution">
    <text evidence="1">The sequence shown here is derived from an EMBL/GenBank/DDBJ whole genome shotgun (WGS) entry which is preliminary data.</text>
</comment>
<evidence type="ECO:0000313" key="1">
    <source>
        <dbReference type="EMBL" id="MFD1292411.1"/>
    </source>
</evidence>
<reference evidence="2" key="1">
    <citation type="journal article" date="2019" name="Int. J. Syst. Evol. Microbiol.">
        <title>The Global Catalogue of Microorganisms (GCM) 10K type strain sequencing project: providing services to taxonomists for standard genome sequencing and annotation.</title>
        <authorList>
            <consortium name="The Broad Institute Genomics Platform"/>
            <consortium name="The Broad Institute Genome Sequencing Center for Infectious Disease"/>
            <person name="Wu L."/>
            <person name="Ma J."/>
        </authorList>
    </citation>
    <scope>NUCLEOTIDE SEQUENCE [LARGE SCALE GENOMIC DNA]</scope>
    <source>
        <strain evidence="2">CCUG 62221</strain>
    </source>
</reference>
<protein>
    <recommendedName>
        <fullName evidence="3">DUF190 domain-containing protein</fullName>
    </recommendedName>
</protein>
<dbReference type="EMBL" id="JBHTMV010000001">
    <property type="protein sequence ID" value="MFD1292411.1"/>
    <property type="molecule type" value="Genomic_DNA"/>
</dbReference>